<dbReference type="PANTHER" id="PTHR45947:SF3">
    <property type="entry name" value="SULFOQUINOVOSYL TRANSFERASE SQD2"/>
    <property type="match status" value="1"/>
</dbReference>
<evidence type="ECO:0000313" key="4">
    <source>
        <dbReference type="Proteomes" id="UP000291920"/>
    </source>
</evidence>
<comment type="caution">
    <text evidence="3">The sequence shown here is derived from an EMBL/GenBank/DDBJ whole genome shotgun (WGS) entry which is preliminary data.</text>
</comment>
<name>A0A4V1Y3Q0_9BIFI</name>
<dbReference type="AlphaFoldDB" id="A0A4V1Y3Q0"/>
<dbReference type="GO" id="GO:0016757">
    <property type="term" value="F:glycosyltransferase activity"/>
    <property type="evidence" value="ECO:0007669"/>
    <property type="project" value="InterPro"/>
</dbReference>
<feature type="domain" description="Glycosyl transferase family 1" evidence="2">
    <location>
        <begin position="187"/>
        <end position="329"/>
    </location>
</feature>
<gene>
    <name evidence="3" type="ORF">PG2017B_1732</name>
</gene>
<evidence type="ECO:0000256" key="1">
    <source>
        <dbReference type="ARBA" id="ARBA00022679"/>
    </source>
</evidence>
<accession>A0A4V1Y3Q0</accession>
<reference evidence="3 4" key="1">
    <citation type="submission" date="2018-12" db="EMBL/GenBank/DDBJ databases">
        <title>Unveiling genomic diversity among members of the Bifidobacterium pseudolongum species, a widely distributed gut commensal of the animal kingdom.</title>
        <authorList>
            <person name="Lugli G.A."/>
            <person name="Duranti S."/>
            <person name="Albert K."/>
            <person name="Mancabelli L."/>
            <person name="Napoli S."/>
            <person name="Viappiani A."/>
            <person name="Anzalone R."/>
            <person name="Longhi G."/>
            <person name="Milani C."/>
            <person name="Turroni F."/>
            <person name="Alessandri G."/>
            <person name="Sela D.A."/>
            <person name="Van Sinderen D."/>
            <person name="Ventura M."/>
        </authorList>
    </citation>
    <scope>NUCLEOTIDE SEQUENCE [LARGE SCALE GENOMIC DNA]</scope>
    <source>
        <strain evidence="3 4">2017B</strain>
    </source>
</reference>
<proteinExistence type="predicted"/>
<evidence type="ECO:0000313" key="3">
    <source>
        <dbReference type="EMBL" id="RYQ29543.1"/>
    </source>
</evidence>
<dbReference type="InterPro" id="IPR050194">
    <property type="entry name" value="Glycosyltransferase_grp1"/>
</dbReference>
<protein>
    <submittedName>
        <fullName evidence="3">Capsular polysaccharide biosynthesis protein Cps4H</fullName>
    </submittedName>
</protein>
<organism evidence="3 4">
    <name type="scientific">Bifidobacterium pseudolongum subsp. globosum</name>
    <dbReference type="NCBI Taxonomy" id="1690"/>
    <lineage>
        <taxon>Bacteria</taxon>
        <taxon>Bacillati</taxon>
        <taxon>Actinomycetota</taxon>
        <taxon>Actinomycetes</taxon>
        <taxon>Bifidobacteriales</taxon>
        <taxon>Bifidobacteriaceae</taxon>
        <taxon>Bifidobacterium</taxon>
    </lineage>
</organism>
<evidence type="ECO:0000259" key="2">
    <source>
        <dbReference type="Pfam" id="PF00534"/>
    </source>
</evidence>
<keyword evidence="1" id="KW-0808">Transferase</keyword>
<dbReference type="PANTHER" id="PTHR45947">
    <property type="entry name" value="SULFOQUINOVOSYL TRANSFERASE SQD2"/>
    <property type="match status" value="1"/>
</dbReference>
<dbReference type="SUPFAM" id="SSF53756">
    <property type="entry name" value="UDP-Glycosyltransferase/glycogen phosphorylase"/>
    <property type="match status" value="1"/>
</dbReference>
<dbReference type="Proteomes" id="UP000291920">
    <property type="component" value="Unassembled WGS sequence"/>
</dbReference>
<dbReference type="EMBL" id="RYUT01000004">
    <property type="protein sequence ID" value="RYQ29543.1"/>
    <property type="molecule type" value="Genomic_DNA"/>
</dbReference>
<sequence length="372" mass="42230">MVSRVLVFGMTDKRGGVESFIMNATGMIDPSRVSFDYIVNTDVVAYEEELAGQGSKIIHVPMRAKHPIAFTRVIDRFFLENAHKYDAIWVNVCSLANIDYLRYAKKYGIPKRIIHCHNSQNMDSKLRGMLHEHNKKRITEYATDYWSCSDEASAWFYGDAIRNLSTYKVINNAIDPQKFVFNPTIREKMRESLKIDDALLIGNVGRLHKQKNQCFLIDAFRLLHEHIPNARLVIAGQGELRGQLQKKIDDCGLNEEIILLGELTNTADFYQALDLFAFPSLYEGLSIALLEAQANGLPSIISTGNPQNAVVNSNVHRIAIDDAAKWADLMRHELTHEGRVQTSENRIIGSDFDINTQSSFMETFFEKAGKRV</sequence>
<dbReference type="Gene3D" id="3.40.50.2000">
    <property type="entry name" value="Glycogen Phosphorylase B"/>
    <property type="match status" value="2"/>
</dbReference>
<dbReference type="Pfam" id="PF00534">
    <property type="entry name" value="Glycos_transf_1"/>
    <property type="match status" value="1"/>
</dbReference>
<dbReference type="InterPro" id="IPR001296">
    <property type="entry name" value="Glyco_trans_1"/>
</dbReference>